<dbReference type="InterPro" id="IPR010035">
    <property type="entry name" value="Thi_S"/>
</dbReference>
<dbReference type="EMBL" id="JAAAMG010000004">
    <property type="protein sequence ID" value="NDW04289.1"/>
    <property type="molecule type" value="Genomic_DNA"/>
</dbReference>
<gene>
    <name evidence="1" type="primary">thiS</name>
    <name evidence="1" type="ORF">GTK09_07590</name>
</gene>
<dbReference type="Proteomes" id="UP000469011">
    <property type="component" value="Unassembled WGS sequence"/>
</dbReference>
<keyword evidence="2" id="KW-1185">Reference proteome</keyword>
<dbReference type="Pfam" id="PF02597">
    <property type="entry name" value="ThiS"/>
    <property type="match status" value="1"/>
</dbReference>
<dbReference type="CDD" id="cd00565">
    <property type="entry name" value="Ubl_ThiS"/>
    <property type="match status" value="1"/>
</dbReference>
<evidence type="ECO:0000313" key="1">
    <source>
        <dbReference type="EMBL" id="NDW04289.1"/>
    </source>
</evidence>
<dbReference type="InterPro" id="IPR012675">
    <property type="entry name" value="Beta-grasp_dom_sf"/>
</dbReference>
<name>A0A6N9T373_9HYPH</name>
<dbReference type="InterPro" id="IPR016155">
    <property type="entry name" value="Mopterin_synth/thiamin_S_b"/>
</dbReference>
<dbReference type="RefSeq" id="WP_163462387.1">
    <property type="nucleotide sequence ID" value="NZ_JAAAMG010000004.1"/>
</dbReference>
<sequence length="65" mass="6797">MRIILNGEPAEVNAATLAAALEELGYGEGPFATALNRDFVPAGERPETRLTEGDAIEIIAPMQGG</sequence>
<accession>A0A6N9T373</accession>
<dbReference type="AlphaFoldDB" id="A0A6N9T373"/>
<comment type="caution">
    <text evidence="1">The sequence shown here is derived from an EMBL/GenBank/DDBJ whole genome shotgun (WGS) entry which is preliminary data.</text>
</comment>
<dbReference type="SUPFAM" id="SSF54285">
    <property type="entry name" value="MoaD/ThiS"/>
    <property type="match status" value="1"/>
</dbReference>
<organism evidence="1 2">
    <name type="scientific">Jiella pacifica</name>
    <dbReference type="NCBI Taxonomy" id="2696469"/>
    <lineage>
        <taxon>Bacteria</taxon>
        <taxon>Pseudomonadati</taxon>
        <taxon>Pseudomonadota</taxon>
        <taxon>Alphaproteobacteria</taxon>
        <taxon>Hyphomicrobiales</taxon>
        <taxon>Aurantimonadaceae</taxon>
        <taxon>Jiella</taxon>
    </lineage>
</organism>
<dbReference type="PANTHER" id="PTHR34472">
    <property type="entry name" value="SULFUR CARRIER PROTEIN THIS"/>
    <property type="match status" value="1"/>
</dbReference>
<dbReference type="InterPro" id="IPR003749">
    <property type="entry name" value="ThiS/MoaD-like"/>
</dbReference>
<reference evidence="1 2" key="1">
    <citation type="submission" date="2020-01" db="EMBL/GenBank/DDBJ databases">
        <title>Jiella pacifica sp. nov.</title>
        <authorList>
            <person name="Xue Z."/>
            <person name="Zhu S."/>
            <person name="Chen J."/>
            <person name="Yang J."/>
        </authorList>
    </citation>
    <scope>NUCLEOTIDE SEQUENCE [LARGE SCALE GENOMIC DNA]</scope>
    <source>
        <strain evidence="1 2">40Bstr34</strain>
    </source>
</reference>
<evidence type="ECO:0000313" key="2">
    <source>
        <dbReference type="Proteomes" id="UP000469011"/>
    </source>
</evidence>
<dbReference type="PANTHER" id="PTHR34472:SF1">
    <property type="entry name" value="SULFUR CARRIER PROTEIN THIS"/>
    <property type="match status" value="1"/>
</dbReference>
<proteinExistence type="predicted"/>
<dbReference type="NCBIfam" id="TIGR01683">
    <property type="entry name" value="thiS"/>
    <property type="match status" value="1"/>
</dbReference>
<protein>
    <submittedName>
        <fullName evidence="1">Sulfur carrier protein ThiS</fullName>
    </submittedName>
</protein>
<dbReference type="Gene3D" id="3.10.20.30">
    <property type="match status" value="1"/>
</dbReference>